<name>A0A645AC80_9ZZZZ</name>
<evidence type="ECO:0000313" key="1">
    <source>
        <dbReference type="EMBL" id="MPM50779.1"/>
    </source>
</evidence>
<protein>
    <submittedName>
        <fullName evidence="1">Uncharacterized protein</fullName>
    </submittedName>
</protein>
<organism evidence="1">
    <name type="scientific">bioreactor metagenome</name>
    <dbReference type="NCBI Taxonomy" id="1076179"/>
    <lineage>
        <taxon>unclassified sequences</taxon>
        <taxon>metagenomes</taxon>
        <taxon>ecological metagenomes</taxon>
    </lineage>
</organism>
<proteinExistence type="predicted"/>
<dbReference type="AlphaFoldDB" id="A0A645AC80"/>
<reference evidence="1" key="1">
    <citation type="submission" date="2019-08" db="EMBL/GenBank/DDBJ databases">
        <authorList>
            <person name="Kucharzyk K."/>
            <person name="Murdoch R.W."/>
            <person name="Higgins S."/>
            <person name="Loffler F."/>
        </authorList>
    </citation>
    <scope>NUCLEOTIDE SEQUENCE</scope>
</reference>
<accession>A0A645AC80</accession>
<sequence length="372" mass="42315">MTLVGTYRSNTDVGVRTVIFASDDGGRQWYCKYEFGDFGEYAFQQGVGKGWGTNFGNAINSSIMVDDYKSLSFSLAKRIVNSPSSVDKEPKTLFKWSSDCDIVNITKESTAVVTTKNKHNLTTGNIIAIRSNNGYKKDSWYWLLNNDVSEKSSGNGLLFKVDVIDDYSFKLYEYVSSPDNNITCRHIHHINRVKDGWIIGTGEVYPNGWLLYMQMKEADTFAEKHAYDQFKVIRLNSSEQSVQRTLGLTLYDDKDSTIVYASDHDVLERGKVEMPVGRSETFERSSTGIFKGVLKNLDDISSFKVIYEAKEPAFFFKKLGSALVFSGQRGEFAVSFDNGDSWYQEQLDSPLIYYYGHNLNYYAISDYIIVFK</sequence>
<comment type="caution">
    <text evidence="1">The sequence shown here is derived from an EMBL/GenBank/DDBJ whole genome shotgun (WGS) entry which is preliminary data.</text>
</comment>
<gene>
    <name evidence="1" type="ORF">SDC9_97522</name>
</gene>
<dbReference type="EMBL" id="VSSQ01013121">
    <property type="protein sequence ID" value="MPM50779.1"/>
    <property type="molecule type" value="Genomic_DNA"/>
</dbReference>